<evidence type="ECO:0000313" key="2">
    <source>
        <dbReference type="EMBL" id="SDN80404.1"/>
    </source>
</evidence>
<gene>
    <name evidence="2" type="ORF">SAMN04487900_103110</name>
    <name evidence="1" type="ORF">SAMN04487901_11658</name>
</gene>
<dbReference type="STRING" id="645274.SAMN04487901_11658"/>
<reference evidence="1 4" key="2">
    <citation type="submission" date="2016-10" db="EMBL/GenBank/DDBJ databases">
        <authorList>
            <person name="de Groot N.N."/>
        </authorList>
    </citation>
    <scope>NUCLEOTIDE SEQUENCE [LARGE SCALE GENOMIC DNA]</scope>
    <source>
        <strain evidence="4">BP1-145</strain>
        <strain evidence="1">BP1-148</strain>
    </source>
</reference>
<name>A0A1H0EDB1_9BACT</name>
<keyword evidence="3" id="KW-1185">Reference proteome</keyword>
<evidence type="ECO:0000313" key="1">
    <source>
        <dbReference type="EMBL" id="SDH09669.1"/>
    </source>
</evidence>
<protein>
    <submittedName>
        <fullName evidence="2">Uncharacterized protein</fullName>
    </submittedName>
</protein>
<evidence type="ECO:0000313" key="4">
    <source>
        <dbReference type="Proteomes" id="UP000199134"/>
    </source>
</evidence>
<organism evidence="2 4">
    <name type="scientific">Prevotella communis</name>
    <dbReference type="NCBI Taxonomy" id="2913614"/>
    <lineage>
        <taxon>Bacteria</taxon>
        <taxon>Pseudomonadati</taxon>
        <taxon>Bacteroidota</taxon>
        <taxon>Bacteroidia</taxon>
        <taxon>Bacteroidales</taxon>
        <taxon>Prevotellaceae</taxon>
        <taxon>Prevotella</taxon>
    </lineage>
</organism>
<dbReference type="Proteomes" id="UP000199134">
    <property type="component" value="Unassembled WGS sequence"/>
</dbReference>
<dbReference type="EMBL" id="FNCQ01000016">
    <property type="protein sequence ID" value="SDH09669.1"/>
    <property type="molecule type" value="Genomic_DNA"/>
</dbReference>
<dbReference type="Proteomes" id="UP000198779">
    <property type="component" value="Unassembled WGS sequence"/>
</dbReference>
<accession>A0A1H0EDB1</accession>
<accession>A0A1G7ZLY6</accession>
<evidence type="ECO:0000313" key="3">
    <source>
        <dbReference type="Proteomes" id="UP000198779"/>
    </source>
</evidence>
<dbReference type="EMBL" id="FNIW01000003">
    <property type="protein sequence ID" value="SDN80404.1"/>
    <property type="molecule type" value="Genomic_DNA"/>
</dbReference>
<reference evidence="2 3" key="1">
    <citation type="submission" date="2016-10" db="EMBL/GenBank/DDBJ databases">
        <authorList>
            <person name="Varghese N."/>
            <person name="Submissions S."/>
        </authorList>
    </citation>
    <scope>NUCLEOTIDE SEQUENCE</scope>
    <source>
        <strain evidence="2">BP1-145</strain>
        <strain evidence="3">BP1-148</strain>
    </source>
</reference>
<proteinExistence type="predicted"/>
<sequence>MQLIGKYIRKAPKGISCHDFCIGVSRQINKHYKEADIPRLIEHPEERLTASAVVYSRLNREIWMIGDCQCMVGGTFYDNPKPYEQELAEHRAQIINEGAEPREHYLVNDTARQQIIPQMLEAMKQQNITYSVIDGFRIPEQYVRIITLDFQPWEIVLASDGYPFLCHTLQESEEKLAWQRENDPLNIGEFKATKAFTAGNNSFDDRSYIRFKV</sequence>
<dbReference type="AlphaFoldDB" id="A0A1H0EDB1"/>